<dbReference type="PANTHER" id="PTHR43333:SF1">
    <property type="entry name" value="D-ISOMER SPECIFIC 2-HYDROXYACID DEHYDROGENASE NAD-BINDING DOMAIN-CONTAINING PROTEIN"/>
    <property type="match status" value="1"/>
</dbReference>
<dbReference type="SUPFAM" id="SSF52283">
    <property type="entry name" value="Formate/glycerate dehydrogenase catalytic domain-like"/>
    <property type="match status" value="1"/>
</dbReference>
<dbReference type="AlphaFoldDB" id="A0A286GC86"/>
<dbReference type="PANTHER" id="PTHR43333">
    <property type="entry name" value="2-HACID_DH_C DOMAIN-CONTAINING PROTEIN"/>
    <property type="match status" value="1"/>
</dbReference>
<dbReference type="Gene3D" id="3.40.50.720">
    <property type="entry name" value="NAD(P)-binding Rossmann-like Domain"/>
    <property type="match status" value="2"/>
</dbReference>
<dbReference type="Proteomes" id="UP000219482">
    <property type="component" value="Unassembled WGS sequence"/>
</dbReference>
<evidence type="ECO:0000313" key="5">
    <source>
        <dbReference type="Proteomes" id="UP000219482"/>
    </source>
</evidence>
<dbReference type="CDD" id="cd12166">
    <property type="entry name" value="2-Hacid_dh_7"/>
    <property type="match status" value="1"/>
</dbReference>
<gene>
    <name evidence="4" type="ORF">SAMN06272739_0177</name>
</gene>
<dbReference type="GO" id="GO:0016616">
    <property type="term" value="F:oxidoreductase activity, acting on the CH-OH group of donors, NAD or NADP as acceptor"/>
    <property type="evidence" value="ECO:0007669"/>
    <property type="project" value="UniProtKB-ARBA"/>
</dbReference>
<keyword evidence="5" id="KW-1185">Reference proteome</keyword>
<accession>A0A286GC86</accession>
<evidence type="ECO:0000313" key="4">
    <source>
        <dbReference type="EMBL" id="SOD93121.1"/>
    </source>
</evidence>
<evidence type="ECO:0000259" key="3">
    <source>
        <dbReference type="Pfam" id="PF02826"/>
    </source>
</evidence>
<dbReference type="RefSeq" id="WP_200814488.1">
    <property type="nucleotide sequence ID" value="NZ_OCNK01000001.1"/>
</dbReference>
<name>A0A286GC86_9ACTN</name>
<dbReference type="InterPro" id="IPR006140">
    <property type="entry name" value="D-isomer_DH_NAD-bd"/>
</dbReference>
<keyword evidence="1" id="KW-0560">Oxidoreductase</keyword>
<dbReference type="GO" id="GO:0051287">
    <property type="term" value="F:NAD binding"/>
    <property type="evidence" value="ECO:0007669"/>
    <property type="project" value="InterPro"/>
</dbReference>
<dbReference type="Pfam" id="PF02826">
    <property type="entry name" value="2-Hacid_dh_C"/>
    <property type="match status" value="1"/>
</dbReference>
<proteinExistence type="predicted"/>
<dbReference type="PROSITE" id="PS00671">
    <property type="entry name" value="D_2_HYDROXYACID_DH_3"/>
    <property type="match status" value="1"/>
</dbReference>
<protein>
    <submittedName>
        <fullName evidence="4">Phosphoglycerate dehydrogenase</fullName>
    </submittedName>
</protein>
<organism evidence="4 5">
    <name type="scientific">Blastococcus haudaquaticus</name>
    <dbReference type="NCBI Taxonomy" id="1938745"/>
    <lineage>
        <taxon>Bacteria</taxon>
        <taxon>Bacillati</taxon>
        <taxon>Actinomycetota</taxon>
        <taxon>Actinomycetes</taxon>
        <taxon>Geodermatophilales</taxon>
        <taxon>Geodermatophilaceae</taxon>
        <taxon>Blastococcus</taxon>
    </lineage>
</organism>
<dbReference type="PROSITE" id="PS00670">
    <property type="entry name" value="D_2_HYDROXYACID_DH_2"/>
    <property type="match status" value="1"/>
</dbReference>
<evidence type="ECO:0000256" key="1">
    <source>
        <dbReference type="ARBA" id="ARBA00023002"/>
    </source>
</evidence>
<evidence type="ECO:0000256" key="2">
    <source>
        <dbReference type="ARBA" id="ARBA00023027"/>
    </source>
</evidence>
<feature type="domain" description="D-isomer specific 2-hydroxyacid dehydrogenase NAD-binding" evidence="3">
    <location>
        <begin position="115"/>
        <end position="281"/>
    </location>
</feature>
<dbReference type="SUPFAM" id="SSF51735">
    <property type="entry name" value="NAD(P)-binding Rossmann-fold domains"/>
    <property type="match status" value="1"/>
</dbReference>
<sequence>MPKVPLEPDETLHVLVPSRALGAAVEALSPRVRAHRIDPAEAAPTAEAALAQVWVPRSSGADLPGPEFFEALPQLRLVQLLSAGAERFVDRLPEHLLLCNARGAHTPSTAEWAVTATLAAQRGIPFFVREQDAGRWSPTTHRSLVGARVLVVGAGDIGRTIGRMLSGFDVEPTYVARTAREGVHGMDELPDLLPDADVVVLIVPVTPETTGMVDAAFLAAMPDGALLVNAARGVVVDTDALLAELSSGRLRAALDVTDPEPLPPGHPLWSAPGLLLTPHVGGAVPDTNARAAAAVTDQLSRVLAGEPLVNVVDRY</sequence>
<dbReference type="InterPro" id="IPR029753">
    <property type="entry name" value="D-isomer_DH_CS"/>
</dbReference>
<dbReference type="InterPro" id="IPR036291">
    <property type="entry name" value="NAD(P)-bd_dom_sf"/>
</dbReference>
<reference evidence="5" key="1">
    <citation type="submission" date="2017-09" db="EMBL/GenBank/DDBJ databases">
        <authorList>
            <person name="Varghese N."/>
            <person name="Submissions S."/>
        </authorList>
    </citation>
    <scope>NUCLEOTIDE SEQUENCE [LARGE SCALE GENOMIC DNA]</scope>
    <source>
        <strain evidence="5">DSM 44270</strain>
    </source>
</reference>
<dbReference type="EMBL" id="OCNK01000001">
    <property type="protein sequence ID" value="SOD93121.1"/>
    <property type="molecule type" value="Genomic_DNA"/>
</dbReference>
<keyword evidence="2" id="KW-0520">NAD</keyword>